<dbReference type="InterPro" id="IPR003593">
    <property type="entry name" value="AAA+_ATPase"/>
</dbReference>
<evidence type="ECO:0000259" key="24">
    <source>
        <dbReference type="PROSITE" id="PS50113"/>
    </source>
</evidence>
<evidence type="ECO:0000256" key="8">
    <source>
        <dbReference type="ARBA" id="ARBA00022741"/>
    </source>
</evidence>
<dbReference type="SUPFAM" id="SSF55785">
    <property type="entry name" value="PYP-like sensor domain (PAS domain)"/>
    <property type="match status" value="1"/>
</dbReference>
<keyword evidence="6 16" id="KW-0597">Phosphoprotein</keyword>
<dbReference type="Pfam" id="PF02518">
    <property type="entry name" value="HATPase_c"/>
    <property type="match status" value="1"/>
</dbReference>
<evidence type="ECO:0000256" key="12">
    <source>
        <dbReference type="ARBA" id="ARBA00023015"/>
    </source>
</evidence>
<dbReference type="EC" id="2.7.13.3" evidence="4"/>
<feature type="domain" description="PAC" evidence="24">
    <location>
        <begin position="451"/>
        <end position="503"/>
    </location>
</feature>
<dbReference type="AlphaFoldDB" id="A0A2N1PS50"/>
<organism evidence="25 26">
    <name type="scientific">Candidatus Wallbacteria bacterium HGW-Wallbacteria-1</name>
    <dbReference type="NCBI Taxonomy" id="2013854"/>
    <lineage>
        <taxon>Bacteria</taxon>
        <taxon>Candidatus Walliibacteriota</taxon>
    </lineage>
</organism>
<dbReference type="CDD" id="cd00130">
    <property type="entry name" value="PAS"/>
    <property type="match status" value="1"/>
</dbReference>
<dbReference type="FunFam" id="3.30.565.10:FF:000023">
    <property type="entry name" value="PAS domain-containing sensor histidine kinase"/>
    <property type="match status" value="1"/>
</dbReference>
<dbReference type="InterPro" id="IPR001789">
    <property type="entry name" value="Sig_transdc_resp-reg_receiver"/>
</dbReference>
<dbReference type="GO" id="GO:0005886">
    <property type="term" value="C:plasma membrane"/>
    <property type="evidence" value="ECO:0007669"/>
    <property type="project" value="UniProtKB-SubCell"/>
</dbReference>
<dbReference type="SMART" id="SM00387">
    <property type="entry name" value="HATPase_c"/>
    <property type="match status" value="1"/>
</dbReference>
<dbReference type="SUPFAM" id="SSF46689">
    <property type="entry name" value="Homeodomain-like"/>
    <property type="match status" value="1"/>
</dbReference>
<dbReference type="PROSITE" id="PS00688">
    <property type="entry name" value="SIGMA54_INTERACT_3"/>
    <property type="match status" value="1"/>
</dbReference>
<name>A0A2N1PS50_9BACT</name>
<dbReference type="CDD" id="cd00156">
    <property type="entry name" value="REC"/>
    <property type="match status" value="1"/>
</dbReference>
<dbReference type="PANTHER" id="PTHR32071">
    <property type="entry name" value="TRANSCRIPTIONAL REGULATORY PROTEIN"/>
    <property type="match status" value="1"/>
</dbReference>
<evidence type="ECO:0000256" key="19">
    <source>
        <dbReference type="SAM" id="Phobius"/>
    </source>
</evidence>
<reference evidence="25 26" key="1">
    <citation type="journal article" date="2017" name="ISME J.">
        <title>Potential for microbial H2 and metal transformations associated with novel bacteria and archaea in deep terrestrial subsurface sediments.</title>
        <authorList>
            <person name="Hernsdorf A.W."/>
            <person name="Amano Y."/>
            <person name="Miyakawa K."/>
            <person name="Ise K."/>
            <person name="Suzuki Y."/>
            <person name="Anantharaman K."/>
            <person name="Probst A."/>
            <person name="Burstein D."/>
            <person name="Thomas B.C."/>
            <person name="Banfield J.F."/>
        </authorList>
    </citation>
    <scope>NUCLEOTIDE SEQUENCE [LARGE SCALE GENOMIC DNA]</scope>
    <source>
        <strain evidence="25">HGW-Wallbacteria-1</strain>
    </source>
</reference>
<dbReference type="PROSITE" id="PS00676">
    <property type="entry name" value="SIGMA54_INTERACT_2"/>
    <property type="match status" value="1"/>
</dbReference>
<dbReference type="Pfam" id="PF00072">
    <property type="entry name" value="Response_reg"/>
    <property type="match status" value="1"/>
</dbReference>
<keyword evidence="13" id="KW-0238">DNA-binding</keyword>
<dbReference type="GO" id="GO:0000155">
    <property type="term" value="F:phosphorelay sensor kinase activity"/>
    <property type="evidence" value="ECO:0007669"/>
    <property type="project" value="InterPro"/>
</dbReference>
<keyword evidence="17" id="KW-0175">Coiled coil</keyword>
<keyword evidence="5" id="KW-1003">Cell membrane</keyword>
<gene>
    <name evidence="25" type="ORF">CVV64_05180</name>
</gene>
<evidence type="ECO:0000256" key="6">
    <source>
        <dbReference type="ARBA" id="ARBA00022553"/>
    </source>
</evidence>
<dbReference type="InterPro" id="IPR005467">
    <property type="entry name" value="His_kinase_dom"/>
</dbReference>
<evidence type="ECO:0000259" key="22">
    <source>
        <dbReference type="PROSITE" id="PS50110"/>
    </source>
</evidence>
<dbReference type="SUPFAM" id="SSF52540">
    <property type="entry name" value="P-loop containing nucleoside triphosphate hydrolases"/>
    <property type="match status" value="1"/>
</dbReference>
<dbReference type="InterPro" id="IPR003594">
    <property type="entry name" value="HATPase_dom"/>
</dbReference>
<dbReference type="CDD" id="cd16922">
    <property type="entry name" value="HATPase_EvgS-ArcB-TorS-like"/>
    <property type="match status" value="1"/>
</dbReference>
<dbReference type="InterPro" id="IPR000700">
    <property type="entry name" value="PAS-assoc_C"/>
</dbReference>
<evidence type="ECO:0000256" key="2">
    <source>
        <dbReference type="ARBA" id="ARBA00004236"/>
    </source>
</evidence>
<dbReference type="InterPro" id="IPR036097">
    <property type="entry name" value="HisK_dim/P_sf"/>
</dbReference>
<dbReference type="Gene3D" id="1.10.8.60">
    <property type="match status" value="1"/>
</dbReference>
<dbReference type="InterPro" id="IPR025944">
    <property type="entry name" value="Sigma_54_int_dom_CS"/>
</dbReference>
<dbReference type="InterPro" id="IPR036890">
    <property type="entry name" value="HATPase_C_sf"/>
</dbReference>
<dbReference type="InterPro" id="IPR003661">
    <property type="entry name" value="HisK_dim/P_dom"/>
</dbReference>
<proteinExistence type="predicted"/>
<dbReference type="FunFam" id="3.40.50.300:FF:000006">
    <property type="entry name" value="DNA-binding transcriptional regulator NtrC"/>
    <property type="match status" value="1"/>
</dbReference>
<dbReference type="EMBL" id="PGXC01000003">
    <property type="protein sequence ID" value="PKK91163.1"/>
    <property type="molecule type" value="Genomic_DNA"/>
</dbReference>
<dbReference type="PRINTS" id="PR00344">
    <property type="entry name" value="BCTRLSENSOR"/>
</dbReference>
<dbReference type="FunFam" id="1.10.287.130:FF:000001">
    <property type="entry name" value="Two-component sensor histidine kinase"/>
    <property type="match status" value="1"/>
</dbReference>
<dbReference type="SUPFAM" id="SSF47384">
    <property type="entry name" value="Homodimeric domain of signal transducing histidine kinase"/>
    <property type="match status" value="1"/>
</dbReference>
<feature type="domain" description="Sigma-54 factor interaction" evidence="20">
    <location>
        <begin position="911"/>
        <end position="1139"/>
    </location>
</feature>
<feature type="modified residue" description="4-aspartylphosphate" evidence="16">
    <location>
        <position position="824"/>
    </location>
</feature>
<dbReference type="InterPro" id="IPR035965">
    <property type="entry name" value="PAS-like_dom_sf"/>
</dbReference>
<keyword evidence="19" id="KW-0812">Transmembrane</keyword>
<dbReference type="Pfam" id="PF02954">
    <property type="entry name" value="HTH_8"/>
    <property type="match status" value="1"/>
</dbReference>
<dbReference type="InterPro" id="IPR000014">
    <property type="entry name" value="PAS"/>
</dbReference>
<evidence type="ECO:0000256" key="7">
    <source>
        <dbReference type="ARBA" id="ARBA00022679"/>
    </source>
</evidence>
<dbReference type="InterPro" id="IPR004358">
    <property type="entry name" value="Sig_transdc_His_kin-like_C"/>
</dbReference>
<dbReference type="InterPro" id="IPR002197">
    <property type="entry name" value="HTH_Fis"/>
</dbReference>
<dbReference type="PROSITE" id="PS50113">
    <property type="entry name" value="PAC"/>
    <property type="match status" value="1"/>
</dbReference>
<dbReference type="PROSITE" id="PS50045">
    <property type="entry name" value="SIGMA54_INTERACT_4"/>
    <property type="match status" value="1"/>
</dbReference>
<protein>
    <recommendedName>
        <fullName evidence="4">histidine kinase</fullName>
        <ecNumber evidence="4">2.7.13.3</ecNumber>
    </recommendedName>
</protein>
<feature type="transmembrane region" description="Helical" evidence="19">
    <location>
        <begin position="12"/>
        <end position="36"/>
    </location>
</feature>
<dbReference type="Gene3D" id="3.30.450.20">
    <property type="entry name" value="PAS domain"/>
    <property type="match status" value="1"/>
</dbReference>
<dbReference type="Gene3D" id="3.30.565.10">
    <property type="entry name" value="Histidine kinase-like ATPase, C-terminal domain"/>
    <property type="match status" value="1"/>
</dbReference>
<keyword evidence="12" id="KW-0805">Transcription regulation</keyword>
<dbReference type="Pfam" id="PF00989">
    <property type="entry name" value="PAS"/>
    <property type="match status" value="1"/>
</dbReference>
<keyword evidence="7" id="KW-0808">Transferase</keyword>
<dbReference type="CDD" id="cd00009">
    <property type="entry name" value="AAA"/>
    <property type="match status" value="1"/>
</dbReference>
<keyword evidence="9" id="KW-0418">Kinase</keyword>
<evidence type="ECO:0000256" key="3">
    <source>
        <dbReference type="ARBA" id="ARBA00004314"/>
    </source>
</evidence>
<feature type="coiled-coil region" evidence="17">
    <location>
        <begin position="349"/>
        <end position="376"/>
    </location>
</feature>
<evidence type="ECO:0000256" key="5">
    <source>
        <dbReference type="ARBA" id="ARBA00022475"/>
    </source>
</evidence>
<dbReference type="PROSITE" id="PS50110">
    <property type="entry name" value="RESPONSE_REGULATORY"/>
    <property type="match status" value="1"/>
</dbReference>
<accession>A0A2N1PS50</accession>
<dbReference type="Gene3D" id="3.40.50.2300">
    <property type="match status" value="1"/>
</dbReference>
<dbReference type="Proteomes" id="UP000233256">
    <property type="component" value="Unassembled WGS sequence"/>
</dbReference>
<evidence type="ECO:0000256" key="9">
    <source>
        <dbReference type="ARBA" id="ARBA00022777"/>
    </source>
</evidence>
<dbReference type="SUPFAM" id="SSF52172">
    <property type="entry name" value="CheY-like"/>
    <property type="match status" value="1"/>
</dbReference>
<evidence type="ECO:0000256" key="4">
    <source>
        <dbReference type="ARBA" id="ARBA00012438"/>
    </source>
</evidence>
<dbReference type="PROSITE" id="PS00675">
    <property type="entry name" value="SIGMA54_INTERACT_1"/>
    <property type="match status" value="1"/>
</dbReference>
<dbReference type="NCBIfam" id="TIGR00229">
    <property type="entry name" value="sensory_box"/>
    <property type="match status" value="1"/>
</dbReference>
<evidence type="ECO:0000256" key="17">
    <source>
        <dbReference type="SAM" id="Coils"/>
    </source>
</evidence>
<dbReference type="SMART" id="SM00388">
    <property type="entry name" value="HisKA"/>
    <property type="match status" value="1"/>
</dbReference>
<evidence type="ECO:0000259" key="20">
    <source>
        <dbReference type="PROSITE" id="PS50045"/>
    </source>
</evidence>
<dbReference type="SMART" id="SM00448">
    <property type="entry name" value="REC"/>
    <property type="match status" value="1"/>
</dbReference>
<keyword evidence="14 19" id="KW-0472">Membrane</keyword>
<feature type="region of interest" description="Disordered" evidence="18">
    <location>
        <begin position="1211"/>
        <end position="1231"/>
    </location>
</feature>
<keyword evidence="19" id="KW-1133">Transmembrane helix</keyword>
<dbReference type="Gene3D" id="3.40.50.300">
    <property type="entry name" value="P-loop containing nucleotide triphosphate hydrolases"/>
    <property type="match status" value="1"/>
</dbReference>
<dbReference type="SMART" id="SM00382">
    <property type="entry name" value="AAA"/>
    <property type="match status" value="1"/>
</dbReference>
<keyword evidence="8" id="KW-0547">Nucleotide-binding</keyword>
<comment type="catalytic activity">
    <reaction evidence="1">
        <text>ATP + protein L-histidine = ADP + protein N-phospho-L-histidine.</text>
        <dbReference type="EC" id="2.7.13.3"/>
    </reaction>
</comment>
<dbReference type="InterPro" id="IPR009057">
    <property type="entry name" value="Homeodomain-like_sf"/>
</dbReference>
<dbReference type="Pfam" id="PF00512">
    <property type="entry name" value="HisKA"/>
    <property type="match status" value="1"/>
</dbReference>
<keyword evidence="11" id="KW-0902">Two-component regulatory system</keyword>
<dbReference type="SUPFAM" id="SSF55874">
    <property type="entry name" value="ATPase domain of HSP90 chaperone/DNA topoisomerase II/histidine kinase"/>
    <property type="match status" value="1"/>
</dbReference>
<evidence type="ECO:0000313" key="25">
    <source>
        <dbReference type="EMBL" id="PKK91163.1"/>
    </source>
</evidence>
<evidence type="ECO:0000256" key="16">
    <source>
        <dbReference type="PROSITE-ProRule" id="PRU00169"/>
    </source>
</evidence>
<evidence type="ECO:0000256" key="13">
    <source>
        <dbReference type="ARBA" id="ARBA00023125"/>
    </source>
</evidence>
<dbReference type="InterPro" id="IPR027417">
    <property type="entry name" value="P-loop_NTPase"/>
</dbReference>
<dbReference type="GO" id="GO:0043565">
    <property type="term" value="F:sequence-specific DNA binding"/>
    <property type="evidence" value="ECO:0007669"/>
    <property type="project" value="InterPro"/>
</dbReference>
<evidence type="ECO:0000259" key="23">
    <source>
        <dbReference type="PROSITE" id="PS50112"/>
    </source>
</evidence>
<feature type="compositionally biased region" description="Basic and acidic residues" evidence="18">
    <location>
        <begin position="1213"/>
        <end position="1231"/>
    </location>
</feature>
<comment type="caution">
    <text evidence="25">The sequence shown here is derived from an EMBL/GenBank/DDBJ whole genome shotgun (WGS) entry which is preliminary data.</text>
</comment>
<dbReference type="InterPro" id="IPR058031">
    <property type="entry name" value="AAA_lid_NorR"/>
</dbReference>
<dbReference type="Gene3D" id="1.10.287.130">
    <property type="match status" value="1"/>
</dbReference>
<dbReference type="Pfam" id="PF00158">
    <property type="entry name" value="Sigma54_activat"/>
    <property type="match status" value="1"/>
</dbReference>
<dbReference type="CDD" id="cd00082">
    <property type="entry name" value="HisKA"/>
    <property type="match status" value="1"/>
</dbReference>
<dbReference type="PROSITE" id="PS50109">
    <property type="entry name" value="HIS_KIN"/>
    <property type="match status" value="1"/>
</dbReference>
<keyword evidence="10" id="KW-0067">ATP-binding</keyword>
<evidence type="ECO:0000256" key="18">
    <source>
        <dbReference type="SAM" id="MobiDB-lite"/>
    </source>
</evidence>
<dbReference type="GO" id="GO:0006355">
    <property type="term" value="P:regulation of DNA-templated transcription"/>
    <property type="evidence" value="ECO:0007669"/>
    <property type="project" value="InterPro"/>
</dbReference>
<keyword evidence="15" id="KW-0804">Transcription</keyword>
<evidence type="ECO:0000256" key="11">
    <source>
        <dbReference type="ARBA" id="ARBA00023012"/>
    </source>
</evidence>
<dbReference type="PANTHER" id="PTHR32071:SF122">
    <property type="entry name" value="SIGMA FACTOR"/>
    <property type="match status" value="1"/>
</dbReference>
<dbReference type="Pfam" id="PF25601">
    <property type="entry name" value="AAA_lid_14"/>
    <property type="match status" value="1"/>
</dbReference>
<evidence type="ECO:0000256" key="15">
    <source>
        <dbReference type="ARBA" id="ARBA00023163"/>
    </source>
</evidence>
<evidence type="ECO:0000256" key="10">
    <source>
        <dbReference type="ARBA" id="ARBA00022840"/>
    </source>
</evidence>
<evidence type="ECO:0000313" key="26">
    <source>
        <dbReference type="Proteomes" id="UP000233256"/>
    </source>
</evidence>
<evidence type="ECO:0000256" key="14">
    <source>
        <dbReference type="ARBA" id="ARBA00023136"/>
    </source>
</evidence>
<feature type="domain" description="Response regulatory" evidence="22">
    <location>
        <begin position="775"/>
        <end position="889"/>
    </location>
</feature>
<dbReference type="InterPro" id="IPR025662">
    <property type="entry name" value="Sigma_54_int_dom_ATP-bd_1"/>
</dbReference>
<feature type="transmembrane region" description="Helical" evidence="19">
    <location>
        <begin position="306"/>
        <end position="326"/>
    </location>
</feature>
<comment type="subcellular location">
    <subcellularLocation>
        <location evidence="2">Cell membrane</location>
    </subcellularLocation>
    <subcellularLocation>
        <location evidence="3">Membrane raft</location>
        <topology evidence="3">Multi-pass membrane protein</topology>
    </subcellularLocation>
</comment>
<feature type="domain" description="Histidine kinase" evidence="21">
    <location>
        <begin position="507"/>
        <end position="725"/>
    </location>
</feature>
<dbReference type="Gene3D" id="1.10.10.60">
    <property type="entry name" value="Homeodomain-like"/>
    <property type="match status" value="1"/>
</dbReference>
<dbReference type="InterPro" id="IPR013767">
    <property type="entry name" value="PAS_fold"/>
</dbReference>
<dbReference type="InterPro" id="IPR002078">
    <property type="entry name" value="Sigma_54_int"/>
</dbReference>
<dbReference type="GO" id="GO:0005524">
    <property type="term" value="F:ATP binding"/>
    <property type="evidence" value="ECO:0007669"/>
    <property type="project" value="UniProtKB-KW"/>
</dbReference>
<evidence type="ECO:0000256" key="1">
    <source>
        <dbReference type="ARBA" id="ARBA00000085"/>
    </source>
</evidence>
<dbReference type="SMART" id="SM00091">
    <property type="entry name" value="PAS"/>
    <property type="match status" value="1"/>
</dbReference>
<dbReference type="InterPro" id="IPR011006">
    <property type="entry name" value="CheY-like_superfamily"/>
</dbReference>
<dbReference type="InterPro" id="IPR025943">
    <property type="entry name" value="Sigma_54_int_dom_ATP-bd_2"/>
</dbReference>
<dbReference type="GO" id="GO:0045121">
    <property type="term" value="C:membrane raft"/>
    <property type="evidence" value="ECO:0007669"/>
    <property type="project" value="UniProtKB-SubCell"/>
</dbReference>
<dbReference type="PROSITE" id="PS50112">
    <property type="entry name" value="PAS"/>
    <property type="match status" value="1"/>
</dbReference>
<feature type="domain" description="PAS" evidence="23">
    <location>
        <begin position="380"/>
        <end position="431"/>
    </location>
</feature>
<evidence type="ECO:0000259" key="21">
    <source>
        <dbReference type="PROSITE" id="PS50109"/>
    </source>
</evidence>
<sequence>MSKPDSRINRDYIPKLLLSIVVAVVVSILLGTLTVYTLRSNLLLRNQVELGLRVRARSDAIGQFIQARKREIHLLGKPETLQGLGAFSLDPMGPEAERVHQGQALIMEFLSDRYDGIYIADSSMRVILGFRTDVYGKIVRTGNMKLSEDLPFKVKKEFFGRGHGRNESRARLIEINREGYSTFELVLTSSRATASGELFYILAHCSSERYMGRFQDSASDSIDEFFLLDQRGQVVVHSKMKMVGRNLSGYPWIRNRLIEQGGAENYTDREGSYLINACMIPDIQCLLCVIRPFNSFTRDLDQIKGIAILVAMAIFGLAVIVGWYILNLVLKFQTQRMDAQAQLLNATQAMAYSQELEGKNQELSRVNAQLEILHGENLDEKNRVLAIINTITDAILVTDSEFLISFMNSRACYLFQIDSEDIQGQHVSEVYTEKWFLESVMKLSEGNAGVLREERTIMSPNGDPMQMECTFLPLASGKGDRRGYVATLRDVTRERELDRLKSEFISVVSHELRTPLASIKGTVEIMIAGILGPIAQEQREFLQVMLGETDRLIRLISDILDLEKMESGKMSIRIEQVDIVAIMREVVSSSSALGIEKGLKVETNLPQEETFAKIDPDKFRQIIHNLLSNAIKYTDRGKVSAGLTTTGDRVRFWIADTGMGIDSSRLAVVFDKFYQVDSSSTRKTGGTGLGLPITRRIVELHGGIIWVDSIPGQGSTFFVELPRWGLESNCTDFIGKTSNDIFPDDPDENAFVKEPEKAVLQMSDASGLGIARITRALIIEDDEVLGNTMSKILQQHFQRVSLMGNVTQGLRAVEELKPDVLFLDLNLPDRSGMETIPLVRSISPRTRILVVTGNSDLTTAVESMRAGASDYLLKPFPLERFEEVALSALNSVPDGRPLPAIPEVKCDVSSIVGESRWTRDLENIIRRVSRVEELVLITGESGVGKELIARAIHRNSRRFGRPFIAVNCGALARELLESELFGHIKGSFTGAWEDKAGLFQAASGGTLFLDEIGEAPPEVQVKLLRVIQEGQVTPVGGVKPLDVDVRLLAATNRDLKSMVNKRTFREDLYYRIDVLNINIPPLRERPEDILPISRNYIFRRAEELGRNIEPEPDFMEAIQKYSWPGNVRELENILSRAIVSCEGNLLRVEHLPVVIREAEYSRSFAGKMGDGSYREEKKRAVDTFDRHYIERLLQNCGGNVAAAARKSGMHAKNLHDKIRETGIDPDKYRNN</sequence>